<evidence type="ECO:0000256" key="3">
    <source>
        <dbReference type="ARBA" id="ARBA00022723"/>
    </source>
</evidence>
<feature type="compositionally biased region" description="Low complexity" evidence="9">
    <location>
        <begin position="444"/>
        <end position="466"/>
    </location>
</feature>
<evidence type="ECO:0000256" key="8">
    <source>
        <dbReference type="RuleBase" id="RU369081"/>
    </source>
</evidence>
<dbReference type="eggNOG" id="KOG4265">
    <property type="taxonomic scope" value="Eukaryota"/>
</dbReference>
<dbReference type="Pfam" id="PF13920">
    <property type="entry name" value="zf-C3HC4_3"/>
    <property type="match status" value="1"/>
</dbReference>
<dbReference type="InterPro" id="IPR058981">
    <property type="entry name" value="MGRN1/RNF157-like_N"/>
</dbReference>
<evidence type="ECO:0000256" key="9">
    <source>
        <dbReference type="SAM" id="MobiDB-lite"/>
    </source>
</evidence>
<feature type="compositionally biased region" description="Acidic residues" evidence="9">
    <location>
        <begin position="525"/>
        <end position="534"/>
    </location>
</feature>
<dbReference type="Gene3D" id="3.30.40.10">
    <property type="entry name" value="Zinc/RING finger domain, C3HC4 (zinc finger)"/>
    <property type="match status" value="1"/>
</dbReference>
<keyword evidence="8" id="KW-0963">Cytoplasm</keyword>
<feature type="compositionally biased region" description="Basic and acidic residues" evidence="9">
    <location>
        <begin position="384"/>
        <end position="393"/>
    </location>
</feature>
<dbReference type="SUPFAM" id="SSF57850">
    <property type="entry name" value="RING/U-box"/>
    <property type="match status" value="1"/>
</dbReference>
<protein>
    <recommendedName>
        <fullName evidence="8">E3 ubiquitin-protein ligase</fullName>
        <ecNumber evidence="8">2.3.2.27</ecNumber>
    </recommendedName>
    <alternativeName>
        <fullName evidence="8">RING-type E3 ubiquitin transferase</fullName>
    </alternativeName>
</protein>
<dbReference type="Proteomes" id="UP000053283">
    <property type="component" value="Unassembled WGS sequence"/>
</dbReference>
<comment type="function">
    <text evidence="8">E3 ubiquitin ligase.</text>
</comment>
<dbReference type="InterPro" id="IPR045194">
    <property type="entry name" value="MGRN1/RNF157-like"/>
</dbReference>
<keyword evidence="4 7" id="KW-0863">Zinc-finger</keyword>
<comment type="catalytic activity">
    <reaction evidence="1 8">
        <text>S-ubiquitinyl-[E2 ubiquitin-conjugating enzyme]-L-cysteine + [acceptor protein]-L-lysine = [E2 ubiquitin-conjugating enzyme]-L-cysteine + N(6)-ubiquitinyl-[acceptor protein]-L-lysine.</text>
        <dbReference type="EC" id="2.3.2.27"/>
    </reaction>
</comment>
<name>A0A091UQI6_NIPNI</name>
<organism evidence="11 12">
    <name type="scientific">Nipponia nippon</name>
    <name type="common">Crested ibis</name>
    <name type="synonym">Ibis nippon</name>
    <dbReference type="NCBI Taxonomy" id="128390"/>
    <lineage>
        <taxon>Eukaryota</taxon>
        <taxon>Metazoa</taxon>
        <taxon>Chordata</taxon>
        <taxon>Craniata</taxon>
        <taxon>Vertebrata</taxon>
        <taxon>Euteleostomi</taxon>
        <taxon>Archelosauria</taxon>
        <taxon>Archosauria</taxon>
        <taxon>Dinosauria</taxon>
        <taxon>Saurischia</taxon>
        <taxon>Theropoda</taxon>
        <taxon>Coelurosauria</taxon>
        <taxon>Aves</taxon>
        <taxon>Neognathae</taxon>
        <taxon>Neoaves</taxon>
        <taxon>Aequornithes</taxon>
        <taxon>Pelecaniformes</taxon>
        <taxon>Threskiornithidae</taxon>
        <taxon>Nipponia</taxon>
    </lineage>
</organism>
<evidence type="ECO:0000256" key="2">
    <source>
        <dbReference type="ARBA" id="ARBA00022679"/>
    </source>
</evidence>
<evidence type="ECO:0000313" key="11">
    <source>
        <dbReference type="EMBL" id="KFQ92657.1"/>
    </source>
</evidence>
<dbReference type="SMART" id="SM00184">
    <property type="entry name" value="RING"/>
    <property type="match status" value="1"/>
</dbReference>
<proteinExistence type="predicted"/>
<dbReference type="PANTHER" id="PTHR22996">
    <property type="entry name" value="MAHOGUNIN"/>
    <property type="match status" value="1"/>
</dbReference>
<reference evidence="11 12" key="1">
    <citation type="submission" date="2014-04" db="EMBL/GenBank/DDBJ databases">
        <title>Genome evolution of avian class.</title>
        <authorList>
            <person name="Zhang G."/>
            <person name="Li C."/>
        </authorList>
    </citation>
    <scope>NUCLEOTIDE SEQUENCE [LARGE SCALE GENOMIC DNA]</scope>
    <source>
        <strain evidence="11">BGI_Y956</strain>
    </source>
</reference>
<feature type="domain" description="RING-type" evidence="10">
    <location>
        <begin position="248"/>
        <end position="287"/>
    </location>
</feature>
<evidence type="ECO:0000256" key="5">
    <source>
        <dbReference type="ARBA" id="ARBA00022786"/>
    </source>
</evidence>
<dbReference type="GO" id="GO:0016567">
    <property type="term" value="P:protein ubiquitination"/>
    <property type="evidence" value="ECO:0007669"/>
    <property type="project" value="UniProtKB-UniRule"/>
</dbReference>
<dbReference type="InterPro" id="IPR013083">
    <property type="entry name" value="Znf_RING/FYVE/PHD"/>
</dbReference>
<feature type="non-terminal residue" evidence="11">
    <location>
        <position position="1"/>
    </location>
</feature>
<dbReference type="PROSITE" id="PS50089">
    <property type="entry name" value="ZF_RING_2"/>
    <property type="match status" value="1"/>
</dbReference>
<keyword evidence="6 8" id="KW-0862">Zinc</keyword>
<dbReference type="GO" id="GO:0061630">
    <property type="term" value="F:ubiquitin protein ligase activity"/>
    <property type="evidence" value="ECO:0007669"/>
    <property type="project" value="UniProtKB-UniRule"/>
</dbReference>
<comment type="subcellular location">
    <subcellularLocation>
        <location evidence="8">Cytoplasm</location>
    </subcellularLocation>
</comment>
<keyword evidence="5 8" id="KW-0833">Ubl conjugation pathway</keyword>
<dbReference type="InterPro" id="IPR001841">
    <property type="entry name" value="Znf_RING"/>
</dbReference>
<feature type="compositionally biased region" description="Polar residues" evidence="9">
    <location>
        <begin position="411"/>
        <end position="439"/>
    </location>
</feature>
<gene>
    <name evidence="11" type="ORF">Y956_05000</name>
</gene>
<dbReference type="CDD" id="cd16817">
    <property type="entry name" value="mRING-HC-C3HC5_RNF157"/>
    <property type="match status" value="1"/>
</dbReference>
<feature type="compositionally biased region" description="Low complexity" evidence="9">
    <location>
        <begin position="492"/>
        <end position="504"/>
    </location>
</feature>
<sequence length="583" mass="63550">GSYFANHFIMGGEKFDSTHPEGYLFGENSDLNFLGNRPVVFPYAAPPPQEPVKTLRSLINIRKDTLRLVKCSEEVKTPGEEVSKAKVHYNVEFTFDTDARVAITIYYQASEEFHNGVASYIPRDNSLQSETVHYKRGVCQQFCVPSHTVDPSEWSEEELGFDLDREVYPMVVHAVVDEGEEHTGHCHVLLATFEKHSDGTFCVKPLKQKQVVDGVSYLLQEIYGIENKYNTQDSKVAEDEVSDNSAECVVCLSDVRDTLILPCRHLCLCNTCADTLRYQANNCPICRLPFRALLQIRAMRKKLGPLSPTSFNPIIASQTSDSEEHSSSENIPPGYEVVSLLEALNGPLTPSPAALPGEALCFAPTPRRSISQNSSILPEEEDEKSCTESELRVSRRRSPARREEECGATPESENLTLSSSGAIDQSSCTGTPLSSTISSPEEPVSSSLAQSVMSMASSQSQHSQLSTDTVSSMSGSYIAPGTEEEEGDVLPAAASATASDAESTPVESPDINFVSISAEERDAEGNDVLEDEDSSPTQEDGPRTGAFLGLRCDNNNDLGIAHVKALDNKLCSEACLPGEWPSA</sequence>
<dbReference type="PANTHER" id="PTHR22996:SF1">
    <property type="entry name" value="E3 UBIQUITIN LIGASE RNF157"/>
    <property type="match status" value="1"/>
</dbReference>
<dbReference type="GO" id="GO:0005737">
    <property type="term" value="C:cytoplasm"/>
    <property type="evidence" value="ECO:0007669"/>
    <property type="project" value="UniProtKB-SubCell"/>
</dbReference>
<feature type="non-terminal residue" evidence="11">
    <location>
        <position position="583"/>
    </location>
</feature>
<keyword evidence="2 8" id="KW-0808">Transferase</keyword>
<dbReference type="Pfam" id="PF26192">
    <property type="entry name" value="RNF157-like_N"/>
    <property type="match status" value="1"/>
</dbReference>
<keyword evidence="3 8" id="KW-0479">Metal-binding</keyword>
<evidence type="ECO:0000259" key="10">
    <source>
        <dbReference type="PROSITE" id="PS50089"/>
    </source>
</evidence>
<dbReference type="GO" id="GO:0008270">
    <property type="term" value="F:zinc ion binding"/>
    <property type="evidence" value="ECO:0007669"/>
    <property type="project" value="UniProtKB-KW"/>
</dbReference>
<accession>A0A091UQI6</accession>
<evidence type="ECO:0000256" key="1">
    <source>
        <dbReference type="ARBA" id="ARBA00000900"/>
    </source>
</evidence>
<evidence type="ECO:0000313" key="12">
    <source>
        <dbReference type="Proteomes" id="UP000053283"/>
    </source>
</evidence>
<dbReference type="AlphaFoldDB" id="A0A091UQI6"/>
<dbReference type="EC" id="2.3.2.27" evidence="8"/>
<evidence type="ECO:0000256" key="6">
    <source>
        <dbReference type="ARBA" id="ARBA00022833"/>
    </source>
</evidence>
<dbReference type="STRING" id="128390.A0A091UQI6"/>
<evidence type="ECO:0000256" key="4">
    <source>
        <dbReference type="ARBA" id="ARBA00022771"/>
    </source>
</evidence>
<dbReference type="FunFam" id="3.30.40.10:FF:000013">
    <property type="entry name" value="E3 ubiquitin-protein ligase MGRN1 isoform 1"/>
    <property type="match status" value="1"/>
</dbReference>
<feature type="region of interest" description="Disordered" evidence="9">
    <location>
        <begin position="369"/>
        <end position="546"/>
    </location>
</feature>
<evidence type="ECO:0000256" key="7">
    <source>
        <dbReference type="PROSITE-ProRule" id="PRU00175"/>
    </source>
</evidence>
<keyword evidence="12" id="KW-1185">Reference proteome</keyword>
<dbReference type="EMBL" id="KL409908">
    <property type="protein sequence ID" value="KFQ92657.1"/>
    <property type="molecule type" value="Genomic_DNA"/>
</dbReference>